<evidence type="ECO:0000313" key="4">
    <source>
        <dbReference type="EMBL" id="TXL71457.1"/>
    </source>
</evidence>
<accession>A0A5C8PCD9</accession>
<keyword evidence="2 3" id="KW-0143">Chaperone</keyword>
<dbReference type="PANTHER" id="PTHR33643">
    <property type="entry name" value="UREASE ACCESSORY PROTEIN D"/>
    <property type="match status" value="1"/>
</dbReference>
<evidence type="ECO:0000313" key="5">
    <source>
        <dbReference type="Proteomes" id="UP000321638"/>
    </source>
</evidence>
<dbReference type="GO" id="GO:0016151">
    <property type="term" value="F:nickel cation binding"/>
    <property type="evidence" value="ECO:0007669"/>
    <property type="project" value="UniProtKB-UniRule"/>
</dbReference>
<name>A0A5C8PCD9_9HYPH</name>
<dbReference type="Pfam" id="PF01774">
    <property type="entry name" value="UreD"/>
    <property type="match status" value="1"/>
</dbReference>
<dbReference type="HAMAP" id="MF_01384">
    <property type="entry name" value="UreD"/>
    <property type="match status" value="1"/>
</dbReference>
<keyword evidence="3" id="KW-0963">Cytoplasm</keyword>
<protein>
    <recommendedName>
        <fullName evidence="3">Urease accessory protein UreD</fullName>
    </recommendedName>
</protein>
<evidence type="ECO:0000256" key="1">
    <source>
        <dbReference type="ARBA" id="ARBA00007177"/>
    </source>
</evidence>
<dbReference type="PANTHER" id="PTHR33643:SF1">
    <property type="entry name" value="UREASE ACCESSORY PROTEIN D"/>
    <property type="match status" value="1"/>
</dbReference>
<sequence length="270" mass="28461">MKLQRGDGAASVAYALGPQGTALADLYQRDPCRVLFPHGEPGDPPQAVFVTMSGGLADGDRLRLQARLHAGAVATATTQAAEKIYRASPVAADCVIDIAVSVAAGAALEWLPQETILFDGARLRRRTVVDIAAGGRLLACEMVVLGRIASGERFTSGLLLDAWRVRRDGRLVWADALRLDTAAPVAAGFGDATSVAMALYVADDAARHLEAARSALPSDVKAGATVVNGLLLARFLGAALPVRRGLASWLANMRSVCLDLPPRLPRVWHV</sequence>
<dbReference type="GO" id="GO:0005737">
    <property type="term" value="C:cytoplasm"/>
    <property type="evidence" value="ECO:0007669"/>
    <property type="project" value="UniProtKB-SubCell"/>
</dbReference>
<evidence type="ECO:0000256" key="3">
    <source>
        <dbReference type="HAMAP-Rule" id="MF_01384"/>
    </source>
</evidence>
<comment type="subunit">
    <text evidence="3">UreD, UreF and UreG form a complex that acts as a GTP-hydrolysis-dependent molecular chaperone, activating the urease apoprotein by helping to assemble the nickel containing metallocenter of UreC. The UreE protein probably delivers the nickel.</text>
</comment>
<proteinExistence type="inferred from homology"/>
<reference evidence="4 5" key="1">
    <citation type="submission" date="2019-06" db="EMBL/GenBank/DDBJ databases">
        <title>New taxonomy in bacterial strain CC-CFT640, isolated from vineyard.</title>
        <authorList>
            <person name="Lin S.-Y."/>
            <person name="Tsai C.-F."/>
            <person name="Young C.-C."/>
        </authorList>
    </citation>
    <scope>NUCLEOTIDE SEQUENCE [LARGE SCALE GENOMIC DNA]</scope>
    <source>
        <strain evidence="4 5">CC-CFT640</strain>
    </source>
</reference>
<organism evidence="4 5">
    <name type="scientific">Vineibacter terrae</name>
    <dbReference type="NCBI Taxonomy" id="2586908"/>
    <lineage>
        <taxon>Bacteria</taxon>
        <taxon>Pseudomonadati</taxon>
        <taxon>Pseudomonadota</taxon>
        <taxon>Alphaproteobacteria</taxon>
        <taxon>Hyphomicrobiales</taxon>
        <taxon>Vineibacter</taxon>
    </lineage>
</organism>
<dbReference type="EMBL" id="VDUZ01000043">
    <property type="protein sequence ID" value="TXL71457.1"/>
    <property type="molecule type" value="Genomic_DNA"/>
</dbReference>
<comment type="similarity">
    <text evidence="1 3">Belongs to the UreD family.</text>
</comment>
<dbReference type="RefSeq" id="WP_147850678.1">
    <property type="nucleotide sequence ID" value="NZ_VDUZ01000043.1"/>
</dbReference>
<dbReference type="OrthoDB" id="9798842at2"/>
<keyword evidence="5" id="KW-1185">Reference proteome</keyword>
<dbReference type="Proteomes" id="UP000321638">
    <property type="component" value="Unassembled WGS sequence"/>
</dbReference>
<comment type="caution">
    <text evidence="4">The sequence shown here is derived from an EMBL/GenBank/DDBJ whole genome shotgun (WGS) entry which is preliminary data.</text>
</comment>
<comment type="subcellular location">
    <subcellularLocation>
        <location evidence="3">Cytoplasm</location>
    </subcellularLocation>
</comment>
<dbReference type="AlphaFoldDB" id="A0A5C8PCD9"/>
<comment type="function">
    <text evidence="3">Required for maturation of urease via the functional incorporation of the urease nickel metallocenter.</text>
</comment>
<keyword evidence="3" id="KW-0996">Nickel insertion</keyword>
<gene>
    <name evidence="3" type="primary">ureD</name>
    <name evidence="4" type="ORF">FHP25_29965</name>
</gene>
<dbReference type="InterPro" id="IPR002669">
    <property type="entry name" value="UreD"/>
</dbReference>
<evidence type="ECO:0000256" key="2">
    <source>
        <dbReference type="ARBA" id="ARBA00023186"/>
    </source>
</evidence>